<dbReference type="Proteomes" id="UP001213664">
    <property type="component" value="Chromosome"/>
</dbReference>
<protein>
    <submittedName>
        <fullName evidence="2">Uncharacterized protein</fullName>
    </submittedName>
</protein>
<dbReference type="EMBL" id="CP119326">
    <property type="protein sequence ID" value="WEK39546.1"/>
    <property type="molecule type" value="Genomic_DNA"/>
</dbReference>
<evidence type="ECO:0000313" key="2">
    <source>
        <dbReference type="EMBL" id="WEK39546.1"/>
    </source>
</evidence>
<dbReference type="AlphaFoldDB" id="A0AAJ6BLG3"/>
<organism evidence="2 3">
    <name type="scientific">Candidatus Brevundimonas colombiensis</name>
    <dbReference type="NCBI Taxonomy" id="3121376"/>
    <lineage>
        <taxon>Bacteria</taxon>
        <taxon>Pseudomonadati</taxon>
        <taxon>Pseudomonadota</taxon>
        <taxon>Alphaproteobacteria</taxon>
        <taxon>Caulobacterales</taxon>
        <taxon>Caulobacteraceae</taxon>
        <taxon>Brevundimonas</taxon>
    </lineage>
</organism>
<evidence type="ECO:0000313" key="3">
    <source>
        <dbReference type="Proteomes" id="UP001213664"/>
    </source>
</evidence>
<evidence type="ECO:0000256" key="1">
    <source>
        <dbReference type="SAM" id="MobiDB-lite"/>
    </source>
</evidence>
<proteinExistence type="predicted"/>
<accession>A0AAJ6BLG3</accession>
<feature type="region of interest" description="Disordered" evidence="1">
    <location>
        <begin position="32"/>
        <end position="51"/>
    </location>
</feature>
<name>A0AAJ6BLG3_9CAUL</name>
<gene>
    <name evidence="2" type="ORF">P0Y50_13535</name>
</gene>
<reference evidence="2" key="1">
    <citation type="submission" date="2023-03" db="EMBL/GenBank/DDBJ databases">
        <title>Andean soil-derived lignocellulolytic bacterial consortium as a source of novel taxa and putative plastic-active enzymes.</title>
        <authorList>
            <person name="Diaz-Garcia L."/>
            <person name="Chuvochina M."/>
            <person name="Feuerriegel G."/>
            <person name="Bunk B."/>
            <person name="Sproer C."/>
            <person name="Streit W.R."/>
            <person name="Rodriguez L.M."/>
            <person name="Overmann J."/>
            <person name="Jimenez D.J."/>
        </authorList>
    </citation>
    <scope>NUCLEOTIDE SEQUENCE</scope>
    <source>
        <strain evidence="2">MAG 833</strain>
    </source>
</reference>
<sequence length="51" mass="5484">MNMIILVVGAVLLAGALFALSSVFEGRRRTHFTDKDADGEPDEPNGPARDL</sequence>